<dbReference type="OrthoDB" id="10574738at2759"/>
<dbReference type="SMR" id="A2FQ73"/>
<dbReference type="AlphaFoldDB" id="A2FQ73"/>
<evidence type="ECO:0000313" key="4">
    <source>
        <dbReference type="Proteomes" id="UP000001542"/>
    </source>
</evidence>
<dbReference type="KEGG" id="tva:4750660"/>
<dbReference type="VEuPathDB" id="TrichDB:TVAGG3_0238730"/>
<evidence type="ECO:0000256" key="2">
    <source>
        <dbReference type="SAM" id="MobiDB-lite"/>
    </source>
</evidence>
<evidence type="ECO:0000256" key="1">
    <source>
        <dbReference type="SAM" id="Coils"/>
    </source>
</evidence>
<dbReference type="VEuPathDB" id="TrichDB:TVAG_489840"/>
<feature type="region of interest" description="Disordered" evidence="2">
    <location>
        <begin position="15"/>
        <end position="63"/>
    </location>
</feature>
<feature type="compositionally biased region" description="Polar residues" evidence="2">
    <location>
        <begin position="16"/>
        <end position="47"/>
    </location>
</feature>
<protein>
    <submittedName>
        <fullName evidence="3">Uncharacterized protein</fullName>
    </submittedName>
</protein>
<feature type="coiled-coil region" evidence="1">
    <location>
        <begin position="328"/>
        <end position="391"/>
    </location>
</feature>
<dbReference type="InParanoid" id="A2FQ73"/>
<keyword evidence="4" id="KW-1185">Reference proteome</keyword>
<accession>A2FQ73</accession>
<feature type="coiled-coil region" evidence="1">
    <location>
        <begin position="77"/>
        <end position="150"/>
    </location>
</feature>
<reference evidence="3" key="1">
    <citation type="submission" date="2006-10" db="EMBL/GenBank/DDBJ databases">
        <authorList>
            <person name="Amadeo P."/>
            <person name="Zhao Q."/>
            <person name="Wortman J."/>
            <person name="Fraser-Liggett C."/>
            <person name="Carlton J."/>
        </authorList>
    </citation>
    <scope>NUCLEOTIDE SEQUENCE</scope>
    <source>
        <strain evidence="3">G3</strain>
    </source>
</reference>
<sequence>MSTLPKLPNILRKVGVTSTAAKGNQSSTSNLPQTSSPLSNPLPTIQTPSPPANQPLPKTGPSAAQIQSQNVQIQNLRETTLRKYEQYVSQLRQLDRNFSLNMKKIEQANSRAITRVVDSVSSLASEIQQLKNQSTLLQRKLRNISKMQEQTQKDGITRAIKPLSDGFTAFETEFDKAQSNVDKLFFGLETRTGNLLDSYKAISPITKTVKDFQARLAELTQSHQNTVDTLNISKAEIRELLDQQRNHVLQTINDKTAALSGRIAILEQRAAKALDQSQGVISDSQTAQFEMRKVFDQSLDNSMKSYKQRLDEVRGLITDLAQTRFNQIDDLRNRLATASEELSKAKHKNMKQMIETKTVARTSLRPEIDRLKAKCEELEKILEEKGKLNNKPREVRMYHMVQEDGTIKYINVLADGTVVV</sequence>
<name>A2FQ73_TRIV3</name>
<dbReference type="RefSeq" id="XP_001305875.1">
    <property type="nucleotide sequence ID" value="XM_001305874.1"/>
</dbReference>
<evidence type="ECO:0000313" key="3">
    <source>
        <dbReference type="EMBL" id="EAX92945.1"/>
    </source>
</evidence>
<organism evidence="3 4">
    <name type="scientific">Trichomonas vaginalis (strain ATCC PRA-98 / G3)</name>
    <dbReference type="NCBI Taxonomy" id="412133"/>
    <lineage>
        <taxon>Eukaryota</taxon>
        <taxon>Metamonada</taxon>
        <taxon>Parabasalia</taxon>
        <taxon>Trichomonadida</taxon>
        <taxon>Trichomonadidae</taxon>
        <taxon>Trichomonas</taxon>
    </lineage>
</organism>
<gene>
    <name evidence="3" type="ORF">TVAG_489840</name>
</gene>
<dbReference type="EMBL" id="DS113939">
    <property type="protein sequence ID" value="EAX92945.1"/>
    <property type="molecule type" value="Genomic_DNA"/>
</dbReference>
<keyword evidence="1" id="KW-0175">Coiled coil</keyword>
<reference evidence="3" key="2">
    <citation type="journal article" date="2007" name="Science">
        <title>Draft genome sequence of the sexually transmitted pathogen Trichomonas vaginalis.</title>
        <authorList>
            <person name="Carlton J.M."/>
            <person name="Hirt R.P."/>
            <person name="Silva J.C."/>
            <person name="Delcher A.L."/>
            <person name="Schatz M."/>
            <person name="Zhao Q."/>
            <person name="Wortman J.R."/>
            <person name="Bidwell S.L."/>
            <person name="Alsmark U.C.M."/>
            <person name="Besteiro S."/>
            <person name="Sicheritz-Ponten T."/>
            <person name="Noel C.J."/>
            <person name="Dacks J.B."/>
            <person name="Foster P.G."/>
            <person name="Simillion C."/>
            <person name="Van de Peer Y."/>
            <person name="Miranda-Saavedra D."/>
            <person name="Barton G.J."/>
            <person name="Westrop G.D."/>
            <person name="Mueller S."/>
            <person name="Dessi D."/>
            <person name="Fiori P.L."/>
            <person name="Ren Q."/>
            <person name="Paulsen I."/>
            <person name="Zhang H."/>
            <person name="Bastida-Corcuera F.D."/>
            <person name="Simoes-Barbosa A."/>
            <person name="Brown M.T."/>
            <person name="Hayes R.D."/>
            <person name="Mukherjee M."/>
            <person name="Okumura C.Y."/>
            <person name="Schneider R."/>
            <person name="Smith A.J."/>
            <person name="Vanacova S."/>
            <person name="Villalvazo M."/>
            <person name="Haas B.J."/>
            <person name="Pertea M."/>
            <person name="Feldblyum T.V."/>
            <person name="Utterback T.R."/>
            <person name="Shu C.L."/>
            <person name="Osoegawa K."/>
            <person name="de Jong P.J."/>
            <person name="Hrdy I."/>
            <person name="Horvathova L."/>
            <person name="Zubacova Z."/>
            <person name="Dolezal P."/>
            <person name="Malik S.B."/>
            <person name="Logsdon J.M. Jr."/>
            <person name="Henze K."/>
            <person name="Gupta A."/>
            <person name="Wang C.C."/>
            <person name="Dunne R.L."/>
            <person name="Upcroft J.A."/>
            <person name="Upcroft P."/>
            <person name="White O."/>
            <person name="Salzberg S.L."/>
            <person name="Tang P."/>
            <person name="Chiu C.-H."/>
            <person name="Lee Y.-S."/>
            <person name="Embley T.M."/>
            <person name="Coombs G.H."/>
            <person name="Mottram J.C."/>
            <person name="Tachezy J."/>
            <person name="Fraser-Liggett C.M."/>
            <person name="Johnson P.J."/>
        </authorList>
    </citation>
    <scope>NUCLEOTIDE SEQUENCE [LARGE SCALE GENOMIC DNA]</scope>
    <source>
        <strain evidence="3">G3</strain>
    </source>
</reference>
<proteinExistence type="predicted"/>
<dbReference type="Proteomes" id="UP000001542">
    <property type="component" value="Unassembled WGS sequence"/>
</dbReference>